<accession>A0AAV7NNZ6</accession>
<dbReference type="Proteomes" id="UP001066276">
    <property type="component" value="Chromosome 8"/>
</dbReference>
<proteinExistence type="predicted"/>
<keyword evidence="2" id="KW-1185">Reference proteome</keyword>
<organism evidence="1 2">
    <name type="scientific">Pleurodeles waltl</name>
    <name type="common">Iberian ribbed newt</name>
    <dbReference type="NCBI Taxonomy" id="8319"/>
    <lineage>
        <taxon>Eukaryota</taxon>
        <taxon>Metazoa</taxon>
        <taxon>Chordata</taxon>
        <taxon>Craniata</taxon>
        <taxon>Vertebrata</taxon>
        <taxon>Euteleostomi</taxon>
        <taxon>Amphibia</taxon>
        <taxon>Batrachia</taxon>
        <taxon>Caudata</taxon>
        <taxon>Salamandroidea</taxon>
        <taxon>Salamandridae</taxon>
        <taxon>Pleurodelinae</taxon>
        <taxon>Pleurodeles</taxon>
    </lineage>
</organism>
<name>A0AAV7NNZ6_PLEWA</name>
<comment type="caution">
    <text evidence="1">The sequence shown here is derived from an EMBL/GenBank/DDBJ whole genome shotgun (WGS) entry which is preliminary data.</text>
</comment>
<dbReference type="AlphaFoldDB" id="A0AAV7NNZ6"/>
<sequence length="168" mass="19162">MNDARTCFSDHGNRSLGRALLYTVLYECDLEQKFQPDPLSRVGQESHFMKIVHKRPALTKWQPDDCCKVERTPETPHRDSLSSCERVRKTPWKQKGVDYELGPPYQPEGISPPHRLPRVCSTAKWSGGDIVSRETYLSGASNPGMQPQNKMTVRGWCSLNRAYQQLKG</sequence>
<evidence type="ECO:0000313" key="1">
    <source>
        <dbReference type="EMBL" id="KAJ1116372.1"/>
    </source>
</evidence>
<protein>
    <submittedName>
        <fullName evidence="1">Uncharacterized protein</fullName>
    </submittedName>
</protein>
<dbReference type="EMBL" id="JANPWB010000012">
    <property type="protein sequence ID" value="KAJ1116372.1"/>
    <property type="molecule type" value="Genomic_DNA"/>
</dbReference>
<gene>
    <name evidence="1" type="ORF">NDU88_004587</name>
</gene>
<reference evidence="1" key="1">
    <citation type="journal article" date="2022" name="bioRxiv">
        <title>Sequencing and chromosome-scale assembly of the giantPleurodeles waltlgenome.</title>
        <authorList>
            <person name="Brown T."/>
            <person name="Elewa A."/>
            <person name="Iarovenko S."/>
            <person name="Subramanian E."/>
            <person name="Araus A.J."/>
            <person name="Petzold A."/>
            <person name="Susuki M."/>
            <person name="Suzuki K.-i.T."/>
            <person name="Hayashi T."/>
            <person name="Toyoda A."/>
            <person name="Oliveira C."/>
            <person name="Osipova E."/>
            <person name="Leigh N.D."/>
            <person name="Simon A."/>
            <person name="Yun M.H."/>
        </authorList>
    </citation>
    <scope>NUCLEOTIDE SEQUENCE</scope>
    <source>
        <strain evidence="1">20211129_DDA</strain>
        <tissue evidence="1">Liver</tissue>
    </source>
</reference>
<evidence type="ECO:0000313" key="2">
    <source>
        <dbReference type="Proteomes" id="UP001066276"/>
    </source>
</evidence>